<keyword evidence="6" id="KW-1185">Reference proteome</keyword>
<dbReference type="Proteomes" id="UP000053317">
    <property type="component" value="Unassembled WGS sequence"/>
</dbReference>
<organism evidence="5 6">
    <name type="scientific">Phaeomoniella chlamydospora</name>
    <name type="common">Phaeoacremonium chlamydosporum</name>
    <dbReference type="NCBI Taxonomy" id="158046"/>
    <lineage>
        <taxon>Eukaryota</taxon>
        <taxon>Fungi</taxon>
        <taxon>Dikarya</taxon>
        <taxon>Ascomycota</taxon>
        <taxon>Pezizomycotina</taxon>
        <taxon>Eurotiomycetes</taxon>
        <taxon>Chaetothyriomycetidae</taxon>
        <taxon>Phaeomoniellales</taxon>
        <taxon>Phaeomoniellaceae</taxon>
        <taxon>Phaeomoniella</taxon>
    </lineage>
</organism>
<evidence type="ECO:0000313" key="6">
    <source>
        <dbReference type="Proteomes" id="UP000053317"/>
    </source>
</evidence>
<dbReference type="InterPro" id="IPR016040">
    <property type="entry name" value="NAD(P)-bd_dom"/>
</dbReference>
<dbReference type="OrthoDB" id="419598at2759"/>
<reference evidence="5 6" key="2">
    <citation type="submission" date="2015-05" db="EMBL/GenBank/DDBJ databases">
        <authorList>
            <person name="Morales-Cruz A."/>
            <person name="Amrine K.C."/>
            <person name="Cantu D."/>
        </authorList>
    </citation>
    <scope>NUCLEOTIDE SEQUENCE [LARGE SCALE GENOMIC DNA]</scope>
    <source>
        <strain evidence="5">UCRPC4</strain>
    </source>
</reference>
<evidence type="ECO:0000256" key="2">
    <source>
        <dbReference type="ARBA" id="ARBA00022857"/>
    </source>
</evidence>
<dbReference type="GO" id="GO:0016491">
    <property type="term" value="F:oxidoreductase activity"/>
    <property type="evidence" value="ECO:0007669"/>
    <property type="project" value="UniProtKB-KW"/>
</dbReference>
<evidence type="ECO:0000259" key="4">
    <source>
        <dbReference type="Pfam" id="PF13460"/>
    </source>
</evidence>
<dbReference type="Gene3D" id="3.40.50.720">
    <property type="entry name" value="NAD(P)-binding Rossmann-like Domain"/>
    <property type="match status" value="1"/>
</dbReference>
<reference evidence="5 6" key="1">
    <citation type="submission" date="2015-05" db="EMBL/GenBank/DDBJ databases">
        <title>Distinctive expansion of gene families associated with plant cell wall degradation and secondary metabolism in the genomes of grapevine trunk pathogens.</title>
        <authorList>
            <person name="Lawrence D.P."/>
            <person name="Travadon R."/>
            <person name="Rolshausen P.E."/>
            <person name="Baumgartner K."/>
        </authorList>
    </citation>
    <scope>NUCLEOTIDE SEQUENCE [LARGE SCALE GENOMIC DNA]</scope>
    <source>
        <strain evidence="5">UCRPC4</strain>
    </source>
</reference>
<dbReference type="Pfam" id="PF13460">
    <property type="entry name" value="NAD_binding_10"/>
    <property type="match status" value="1"/>
</dbReference>
<keyword evidence="2" id="KW-0521">NADP</keyword>
<evidence type="ECO:0000256" key="1">
    <source>
        <dbReference type="ARBA" id="ARBA00005725"/>
    </source>
</evidence>
<dbReference type="EMBL" id="LCWF01000133">
    <property type="protein sequence ID" value="KKY17962.1"/>
    <property type="molecule type" value="Genomic_DNA"/>
</dbReference>
<keyword evidence="3" id="KW-0560">Oxidoreductase</keyword>
<dbReference type="SUPFAM" id="SSF51735">
    <property type="entry name" value="NAD(P)-binding Rossmann-fold domains"/>
    <property type="match status" value="1"/>
</dbReference>
<evidence type="ECO:0000313" key="5">
    <source>
        <dbReference type="EMBL" id="KKY17962.1"/>
    </source>
</evidence>
<name>A0A0G2E4L9_PHACM</name>
<comment type="similarity">
    <text evidence="1">Belongs to the NmrA-type oxidoreductase family. Isoflavone reductase subfamily.</text>
</comment>
<evidence type="ECO:0000256" key="3">
    <source>
        <dbReference type="ARBA" id="ARBA00023002"/>
    </source>
</evidence>
<protein>
    <submittedName>
        <fullName evidence="5">Putativelike family protein</fullName>
    </submittedName>
</protein>
<gene>
    <name evidence="5" type="ORF">UCRPC4_g05164</name>
</gene>
<sequence>MAIQAKHIAVAGVTGRLGNLIASYLLKFPNTIVHGFTRSPEKVPGSLSADTDRFKLFTGSAEKLQDVRKALAGCETVICAYNTAVDNKFMVDAQKVLIEACDAEGVSRYFASDYTGYYPRLEPGDLPIKDPMIKIYKYIRDGNFSGTVRVKPVHILAGAFIEAFLFFFFKLDDAKYWGTGNETWDFSSYETIAKYTAHVAVDEEAPTGILKFRDFQSNTNSIVRAIQTLKNRSITLKYQGSLEEAKQEVEIAKKNGTFLQNVLV</sequence>
<dbReference type="AlphaFoldDB" id="A0A0G2E4L9"/>
<dbReference type="PANTHER" id="PTHR47706">
    <property type="entry name" value="NMRA-LIKE FAMILY PROTEIN"/>
    <property type="match status" value="1"/>
</dbReference>
<feature type="domain" description="NAD(P)-binding" evidence="4">
    <location>
        <begin position="12"/>
        <end position="121"/>
    </location>
</feature>
<dbReference type="PANTHER" id="PTHR47706:SF9">
    <property type="entry name" value="NMRA-LIKE DOMAIN-CONTAINING PROTEIN-RELATED"/>
    <property type="match status" value="1"/>
</dbReference>
<dbReference type="InterPro" id="IPR051609">
    <property type="entry name" value="NmrA/Isoflavone_reductase-like"/>
</dbReference>
<dbReference type="InterPro" id="IPR036291">
    <property type="entry name" value="NAD(P)-bd_dom_sf"/>
</dbReference>
<proteinExistence type="inferred from homology"/>
<comment type="caution">
    <text evidence="5">The sequence shown here is derived from an EMBL/GenBank/DDBJ whole genome shotgun (WGS) entry which is preliminary data.</text>
</comment>
<accession>A0A0G2E4L9</accession>